<name>A0ACC5YX37_9TELE</name>
<comment type="caution">
    <text evidence="1">The sequence shown here is derived from an EMBL/GenBank/DDBJ whole genome shotgun (WGS) entry which is preliminary data.</text>
</comment>
<feature type="non-terminal residue" evidence="1">
    <location>
        <position position="51"/>
    </location>
</feature>
<evidence type="ECO:0000313" key="2">
    <source>
        <dbReference type="Proteomes" id="UP000830395"/>
    </source>
</evidence>
<gene>
    <name evidence="1" type="ORF">PDJAM_G00057660</name>
</gene>
<proteinExistence type="predicted"/>
<organism evidence="1 2">
    <name type="scientific">Pangasius djambal</name>
    <dbReference type="NCBI Taxonomy" id="1691987"/>
    <lineage>
        <taxon>Eukaryota</taxon>
        <taxon>Metazoa</taxon>
        <taxon>Chordata</taxon>
        <taxon>Craniata</taxon>
        <taxon>Vertebrata</taxon>
        <taxon>Euteleostomi</taxon>
        <taxon>Actinopterygii</taxon>
        <taxon>Neopterygii</taxon>
        <taxon>Teleostei</taxon>
        <taxon>Ostariophysi</taxon>
        <taxon>Siluriformes</taxon>
        <taxon>Pangasiidae</taxon>
        <taxon>Pangasius</taxon>
    </lineage>
</organism>
<reference evidence="1" key="1">
    <citation type="submission" date="2020-02" db="EMBL/GenBank/DDBJ databases">
        <title>Genome sequencing of the panga catfish, Pangasius djambal.</title>
        <authorList>
            <person name="Wen M."/>
            <person name="Zahm M."/>
            <person name="Roques C."/>
            <person name="Cabau C."/>
            <person name="Klopp C."/>
            <person name="Donnadieu C."/>
            <person name="Jouanno E."/>
            <person name="Avarre J.-C."/>
            <person name="Campet M."/>
            <person name="Ha T."/>
            <person name="Dugue R."/>
            <person name="Lampietro C."/>
            <person name="Louis A."/>
            <person name="Herpin A."/>
            <person name="Echchiki A."/>
            <person name="Berthelot C."/>
            <person name="Parey E."/>
            <person name="Roest-Crollius H."/>
            <person name="Braasch I."/>
            <person name="Postlethwait J.H."/>
            <person name="Bobe J."/>
            <person name="Montfort J."/>
            <person name="Bouchez O."/>
            <person name="Begum T."/>
            <person name="Schartl M."/>
            <person name="Gustiano R."/>
            <person name="Guiguen Y."/>
        </authorList>
    </citation>
    <scope>NUCLEOTIDE SEQUENCE</scope>
    <source>
        <strain evidence="1">Pdj_M5554</strain>
    </source>
</reference>
<sequence>MVTKRVWKGSAILLILFFKACAGRNDSLSLDVQPSSPPSVTTKLTSAETGN</sequence>
<accession>A0ACC5YX37</accession>
<dbReference type="Proteomes" id="UP000830395">
    <property type="component" value="Chromosome 14"/>
</dbReference>
<evidence type="ECO:0000313" key="1">
    <source>
        <dbReference type="EMBL" id="MCJ8740331.1"/>
    </source>
</evidence>
<keyword evidence="2" id="KW-1185">Reference proteome</keyword>
<protein>
    <submittedName>
        <fullName evidence="1">Uncharacterized protein</fullName>
    </submittedName>
</protein>
<dbReference type="EMBL" id="CM040988">
    <property type="protein sequence ID" value="MCJ8740331.1"/>
    <property type="molecule type" value="Genomic_DNA"/>
</dbReference>